<evidence type="ECO:0000313" key="6">
    <source>
        <dbReference type="Proteomes" id="UP000198403"/>
    </source>
</evidence>
<dbReference type="InterPro" id="IPR002734">
    <property type="entry name" value="RibDG_C"/>
</dbReference>
<dbReference type="PANTHER" id="PTHR38011:SF7">
    <property type="entry name" value="2,5-DIAMINO-6-RIBOSYLAMINO-4(3H)-PYRIMIDINONE 5'-PHOSPHATE REDUCTASE"/>
    <property type="match status" value="1"/>
</dbReference>
<dbReference type="AlphaFoldDB" id="A0A238V5Q9"/>
<sequence>MRRLLPDPADLDDAALIEAYRLPAGRSLRVNFVVSLDGAVTVRGVSEGLGSPGDQRIFRVLRALADAVLVGHGTAAAEGYRPLTADSAVGRLRTSLGRPATAPVVVVSQRASLDPRSRLVNEAVSPTVLVTCEAADADRRAALAAAGVTVLVCGDDDVDLTLAVDQLRRLGHEQVLCEGGPHLLRAALTAGVVDELDLTVSPALVGGQARLLHAALPALQRLQLHQVLEEDGVLFTRYGVRAAR</sequence>
<dbReference type="EMBL" id="FZNO01000002">
    <property type="protein sequence ID" value="SNR29548.1"/>
    <property type="molecule type" value="Genomic_DNA"/>
</dbReference>
<dbReference type="SUPFAM" id="SSF53597">
    <property type="entry name" value="Dihydrofolate reductase-like"/>
    <property type="match status" value="1"/>
</dbReference>
<dbReference type="GO" id="GO:0008703">
    <property type="term" value="F:5-amino-6-(5-phosphoribosylamino)uracil reductase activity"/>
    <property type="evidence" value="ECO:0007669"/>
    <property type="project" value="InterPro"/>
</dbReference>
<dbReference type="InterPro" id="IPR024072">
    <property type="entry name" value="DHFR-like_dom_sf"/>
</dbReference>
<organism evidence="5 6">
    <name type="scientific">Blastococcus mobilis</name>
    <dbReference type="NCBI Taxonomy" id="1938746"/>
    <lineage>
        <taxon>Bacteria</taxon>
        <taxon>Bacillati</taxon>
        <taxon>Actinomycetota</taxon>
        <taxon>Actinomycetes</taxon>
        <taxon>Geodermatophilales</taxon>
        <taxon>Geodermatophilaceae</taxon>
        <taxon>Blastococcus</taxon>
    </lineage>
</organism>
<dbReference type="Pfam" id="PF01872">
    <property type="entry name" value="RibD_C"/>
    <property type="match status" value="1"/>
</dbReference>
<gene>
    <name evidence="5" type="ORF">SAMN06272737_10275</name>
</gene>
<evidence type="ECO:0000256" key="2">
    <source>
        <dbReference type="ARBA" id="ARBA00022857"/>
    </source>
</evidence>
<dbReference type="InterPro" id="IPR050765">
    <property type="entry name" value="Riboflavin_Biosynth_HTPR"/>
</dbReference>
<feature type="domain" description="Bacterial bifunctional deaminase-reductase C-terminal" evidence="4">
    <location>
        <begin position="27"/>
        <end position="226"/>
    </location>
</feature>
<dbReference type="RefSeq" id="WP_089334957.1">
    <property type="nucleotide sequence ID" value="NZ_FZNO01000002.1"/>
</dbReference>
<reference evidence="5 6" key="1">
    <citation type="submission" date="2017-06" db="EMBL/GenBank/DDBJ databases">
        <authorList>
            <person name="Kim H.J."/>
            <person name="Triplett B.A."/>
        </authorList>
    </citation>
    <scope>NUCLEOTIDE SEQUENCE [LARGE SCALE GENOMIC DNA]</scope>
    <source>
        <strain evidence="5 6">DSM 44272</strain>
    </source>
</reference>
<keyword evidence="3" id="KW-0560">Oxidoreductase</keyword>
<accession>A0A238V5Q9</accession>
<protein>
    <submittedName>
        <fullName evidence="5">Pyrimidine reductase, riboflavin biosynthesis</fullName>
    </submittedName>
</protein>
<dbReference type="Gene3D" id="3.40.430.10">
    <property type="entry name" value="Dihydrofolate Reductase, subunit A"/>
    <property type="match status" value="1"/>
</dbReference>
<name>A0A238V5Q9_9ACTN</name>
<comment type="pathway">
    <text evidence="1">Cofactor biosynthesis; riboflavin biosynthesis.</text>
</comment>
<dbReference type="GO" id="GO:0009231">
    <property type="term" value="P:riboflavin biosynthetic process"/>
    <property type="evidence" value="ECO:0007669"/>
    <property type="project" value="InterPro"/>
</dbReference>
<dbReference type="Proteomes" id="UP000198403">
    <property type="component" value="Unassembled WGS sequence"/>
</dbReference>
<evidence type="ECO:0000256" key="3">
    <source>
        <dbReference type="ARBA" id="ARBA00023002"/>
    </source>
</evidence>
<evidence type="ECO:0000259" key="4">
    <source>
        <dbReference type="Pfam" id="PF01872"/>
    </source>
</evidence>
<dbReference type="PANTHER" id="PTHR38011">
    <property type="entry name" value="DIHYDROFOLATE REDUCTASE FAMILY PROTEIN (AFU_ORTHOLOGUE AFUA_8G06820)"/>
    <property type="match status" value="1"/>
</dbReference>
<evidence type="ECO:0000313" key="5">
    <source>
        <dbReference type="EMBL" id="SNR29548.1"/>
    </source>
</evidence>
<evidence type="ECO:0000256" key="1">
    <source>
        <dbReference type="ARBA" id="ARBA00005104"/>
    </source>
</evidence>
<dbReference type="OrthoDB" id="5243299at2"/>
<keyword evidence="2" id="KW-0521">NADP</keyword>
<keyword evidence="6" id="KW-1185">Reference proteome</keyword>
<proteinExistence type="predicted"/>